<gene>
    <name evidence="2" type="ordered locus">MODMU_3089</name>
</gene>
<feature type="region of interest" description="Disordered" evidence="1">
    <location>
        <begin position="79"/>
        <end position="107"/>
    </location>
</feature>
<accession>I4EYQ1</accession>
<dbReference type="Proteomes" id="UP000006461">
    <property type="component" value="Chromosome"/>
</dbReference>
<name>I4EYQ1_MODI5</name>
<dbReference type="HOGENOM" id="CLU_2207032_0_0_11"/>
<evidence type="ECO:0000256" key="1">
    <source>
        <dbReference type="SAM" id="MobiDB-lite"/>
    </source>
</evidence>
<dbReference type="EMBL" id="FO203431">
    <property type="protein sequence ID" value="CCH88514.1"/>
    <property type="molecule type" value="Genomic_DNA"/>
</dbReference>
<keyword evidence="3" id="KW-1185">Reference proteome</keyword>
<evidence type="ECO:0000313" key="2">
    <source>
        <dbReference type="EMBL" id="CCH88514.1"/>
    </source>
</evidence>
<protein>
    <submittedName>
        <fullName evidence="2">Uncharacterized protein</fullName>
    </submittedName>
</protein>
<organism evidence="2 3">
    <name type="scientific">Modestobacter italicus (strain DSM 44449 / CECT 9708 / BC 501)</name>
    <dbReference type="NCBI Taxonomy" id="2732864"/>
    <lineage>
        <taxon>Bacteria</taxon>
        <taxon>Bacillati</taxon>
        <taxon>Actinomycetota</taxon>
        <taxon>Actinomycetes</taxon>
        <taxon>Geodermatophilales</taxon>
        <taxon>Geodermatophilaceae</taxon>
        <taxon>Modestobacter</taxon>
    </lineage>
</organism>
<reference evidence="2 3" key="1">
    <citation type="journal article" date="2012" name="J. Bacteriol.">
        <title>Genome Sequence of Radiation-Resistant Modestobacter marinus Strain BC501, a Representative Actinobacterium That Thrives on Calcareous Stone Surfaces.</title>
        <authorList>
            <person name="Normand P."/>
            <person name="Gury J."/>
            <person name="Pujic P."/>
            <person name="Chouaia B."/>
            <person name="Crotti E."/>
            <person name="Brusetti L."/>
            <person name="Daffonchio D."/>
            <person name="Vacherie B."/>
            <person name="Barbe V."/>
            <person name="Medigue C."/>
            <person name="Calteau A."/>
            <person name="Ghodhbane-Gtari F."/>
            <person name="Essoussi I."/>
            <person name="Nouioui I."/>
            <person name="Abbassi-Ghozzi I."/>
            <person name="Gtari M."/>
        </authorList>
    </citation>
    <scope>NUCLEOTIDE SEQUENCE [LARGE SCALE GENOMIC DNA]</scope>
    <source>
        <strain evidence="3">BC 501</strain>
    </source>
</reference>
<evidence type="ECO:0000313" key="3">
    <source>
        <dbReference type="Proteomes" id="UP000006461"/>
    </source>
</evidence>
<sequence>MDDDGRRTGARYPGGATKAWVLDDPCLPSAITGSAGGGNQLGVTLGYTDGTIAAQTGNPSRYTGLVTSIRDVVETRTTGYSNDALTGSPSSLTSSTVGHGGLHSRPR</sequence>
<proteinExistence type="predicted"/>
<feature type="compositionally biased region" description="Low complexity" evidence="1">
    <location>
        <begin position="85"/>
        <end position="96"/>
    </location>
</feature>
<dbReference type="KEGG" id="mmar:MODMU_3089"/>
<dbReference type="STRING" id="477641.MODMU_3089"/>
<dbReference type="AlphaFoldDB" id="I4EYQ1"/>